<evidence type="ECO:0000313" key="1">
    <source>
        <dbReference type="EMBL" id="KAF7174183.1"/>
    </source>
</evidence>
<reference evidence="1" key="1">
    <citation type="submission" date="2020-06" db="EMBL/GenBank/DDBJ databases">
        <title>Draft genome sequences of strains closely related to Aspergillus parafelis and Aspergillus hiratsukae.</title>
        <authorList>
            <person name="Dos Santos R.A.C."/>
            <person name="Rivero-Menendez O."/>
            <person name="Steenwyk J.L."/>
            <person name="Mead M.E."/>
            <person name="Goldman G.H."/>
            <person name="Alastruey-Izquierdo A."/>
            <person name="Rokas A."/>
        </authorList>
    </citation>
    <scope>NUCLEOTIDE SEQUENCE</scope>
    <source>
        <strain evidence="1">CNM-CM5623</strain>
    </source>
</reference>
<dbReference type="Proteomes" id="UP000654922">
    <property type="component" value="Unassembled WGS sequence"/>
</dbReference>
<protein>
    <submittedName>
        <fullName evidence="1">Uncharacterized protein</fullName>
    </submittedName>
</protein>
<dbReference type="InterPro" id="IPR036849">
    <property type="entry name" value="Enolase-like_C_sf"/>
</dbReference>
<evidence type="ECO:0000313" key="2">
    <source>
        <dbReference type="Proteomes" id="UP000654922"/>
    </source>
</evidence>
<sequence length="72" mass="7556">MTVEPVFGNLFVNEPIPTQGYLDVSILDKPGFGLELNPAAPLISAATILTPAPQKSLTLPAEDEKLTNGAAH</sequence>
<dbReference type="Gene3D" id="3.20.20.120">
    <property type="entry name" value="Enolase-like C-terminal domain"/>
    <property type="match status" value="1"/>
</dbReference>
<dbReference type="EMBL" id="JACBAE010001002">
    <property type="protein sequence ID" value="KAF7174183.1"/>
    <property type="molecule type" value="Genomic_DNA"/>
</dbReference>
<comment type="caution">
    <text evidence="1">The sequence shown here is derived from an EMBL/GenBank/DDBJ whole genome shotgun (WGS) entry which is preliminary data.</text>
</comment>
<dbReference type="OrthoDB" id="17395at2759"/>
<accession>A0A8H6QK67</accession>
<gene>
    <name evidence="1" type="ORF">CNMCM5623_006675</name>
</gene>
<dbReference type="AlphaFoldDB" id="A0A8H6QK67"/>
<proteinExistence type="predicted"/>
<organism evidence="1 2">
    <name type="scientific">Aspergillus felis</name>
    <dbReference type="NCBI Taxonomy" id="1287682"/>
    <lineage>
        <taxon>Eukaryota</taxon>
        <taxon>Fungi</taxon>
        <taxon>Dikarya</taxon>
        <taxon>Ascomycota</taxon>
        <taxon>Pezizomycotina</taxon>
        <taxon>Eurotiomycetes</taxon>
        <taxon>Eurotiomycetidae</taxon>
        <taxon>Eurotiales</taxon>
        <taxon>Aspergillaceae</taxon>
        <taxon>Aspergillus</taxon>
        <taxon>Aspergillus subgen. Fumigati</taxon>
    </lineage>
</organism>
<name>A0A8H6QK67_9EURO</name>